<dbReference type="OrthoDB" id="6322244at2"/>
<keyword evidence="3" id="KW-1185">Reference proteome</keyword>
<dbReference type="Proteomes" id="UP000070299">
    <property type="component" value="Unassembled WGS sequence"/>
</dbReference>
<dbReference type="NCBIfam" id="TIGR03501">
    <property type="entry name" value="GlyGly_CTERM"/>
    <property type="match status" value="1"/>
</dbReference>
<comment type="caution">
    <text evidence="2">The sequence shown here is derived from an EMBL/GenBank/DDBJ whole genome shotgun (WGS) entry which is preliminary data.</text>
</comment>
<organism evidence="2 3">
    <name type="scientific">Paraglaciecola hydrolytica</name>
    <dbReference type="NCBI Taxonomy" id="1799789"/>
    <lineage>
        <taxon>Bacteria</taxon>
        <taxon>Pseudomonadati</taxon>
        <taxon>Pseudomonadota</taxon>
        <taxon>Gammaproteobacteria</taxon>
        <taxon>Alteromonadales</taxon>
        <taxon>Alteromonadaceae</taxon>
        <taxon>Paraglaciecola</taxon>
    </lineage>
</organism>
<reference evidence="3" key="1">
    <citation type="submission" date="2016-02" db="EMBL/GenBank/DDBJ databases">
        <authorList>
            <person name="Schultz-Johansen M."/>
            <person name="Glaring M.A."/>
            <person name="Bech P.K."/>
            <person name="Stougaard P."/>
        </authorList>
    </citation>
    <scope>NUCLEOTIDE SEQUENCE [LARGE SCALE GENOMIC DNA]</scope>
    <source>
        <strain evidence="3">S66</strain>
    </source>
</reference>
<evidence type="ECO:0000313" key="2">
    <source>
        <dbReference type="EMBL" id="KXI28593.1"/>
    </source>
</evidence>
<keyword evidence="1" id="KW-0732">Signal</keyword>
<accession>A0A136A076</accession>
<protein>
    <recommendedName>
        <fullName evidence="4">GlyGly-CTERM sorting domain-containing protein</fullName>
    </recommendedName>
</protein>
<sequence>MNKVAILSLACVFFNPFVSAQSISSKNSEWSASSVETQNGISSQSITKNSVNKSVLATSMSTSASSGQSKSQTLHSQSAIHLQQRPMLTNLDNEFWIYDAWVTLRNDIDYDGYAYRFSLEFDADTVYEHAEVYARLYLTRGEVFKEYHTTSVFSIFGENTDDSLIVDSELLNGFPTGDYEILIELYDTYTDEVVAILDGYSDPDLYLITLESKDYEYTKPVVVVHEGGSISYLSLLLLPILAWRKKWFS</sequence>
<dbReference type="NCBIfam" id="NF038116">
    <property type="entry name" value="Sden1266_dom"/>
    <property type="match status" value="1"/>
</dbReference>
<dbReference type="EMBL" id="LSNE01000006">
    <property type="protein sequence ID" value="KXI28593.1"/>
    <property type="molecule type" value="Genomic_DNA"/>
</dbReference>
<evidence type="ECO:0000256" key="1">
    <source>
        <dbReference type="SAM" id="SignalP"/>
    </source>
</evidence>
<proteinExistence type="predicted"/>
<dbReference type="RefSeq" id="WP_068377669.1">
    <property type="nucleotide sequence ID" value="NZ_LSNE01000006.1"/>
</dbReference>
<name>A0A136A076_9ALTE</name>
<feature type="chain" id="PRO_5007469255" description="GlyGly-CTERM sorting domain-containing protein" evidence="1">
    <location>
        <begin position="21"/>
        <end position="249"/>
    </location>
</feature>
<feature type="signal peptide" evidence="1">
    <location>
        <begin position="1"/>
        <end position="20"/>
    </location>
</feature>
<dbReference type="InterPro" id="IPR020008">
    <property type="entry name" value="GlyGly_CTERM"/>
</dbReference>
<gene>
    <name evidence="2" type="ORF">AX660_16015</name>
</gene>
<evidence type="ECO:0000313" key="3">
    <source>
        <dbReference type="Proteomes" id="UP000070299"/>
    </source>
</evidence>
<dbReference type="AlphaFoldDB" id="A0A136A076"/>
<evidence type="ECO:0008006" key="4">
    <source>
        <dbReference type="Google" id="ProtNLM"/>
    </source>
</evidence>